<proteinExistence type="predicted"/>
<comment type="caution">
    <text evidence="2">The sequence shown here is derived from an EMBL/GenBank/DDBJ whole genome shotgun (WGS) entry which is preliminary data.</text>
</comment>
<dbReference type="Pfam" id="PF18029">
    <property type="entry name" value="Glyoxalase_6"/>
    <property type="match status" value="1"/>
</dbReference>
<dbReference type="CDD" id="cd07247">
    <property type="entry name" value="SgaA_N_like"/>
    <property type="match status" value="2"/>
</dbReference>
<evidence type="ECO:0000313" key="3">
    <source>
        <dbReference type="Proteomes" id="UP001223144"/>
    </source>
</evidence>
<evidence type="ECO:0000259" key="1">
    <source>
        <dbReference type="PROSITE" id="PS51819"/>
    </source>
</evidence>
<accession>A0ABT6HZA3</accession>
<gene>
    <name evidence="2" type="ORF">QCN29_35945</name>
</gene>
<dbReference type="Gene3D" id="3.10.180.10">
    <property type="entry name" value="2,3-Dihydroxybiphenyl 1,2-Dioxygenase, domain 1"/>
    <property type="match status" value="2"/>
</dbReference>
<name>A0ABT6HZA3_9ACTN</name>
<dbReference type="Pfam" id="PF00903">
    <property type="entry name" value="Glyoxalase"/>
    <property type="match status" value="1"/>
</dbReference>
<protein>
    <submittedName>
        <fullName evidence="2">VOC family protein</fullName>
    </submittedName>
</protein>
<keyword evidence="3" id="KW-1185">Reference proteome</keyword>
<reference evidence="2 3" key="1">
    <citation type="submission" date="2023-04" db="EMBL/GenBank/DDBJ databases">
        <title>Streptomyces chengmaiensis sp. nov. isolated from the stem of mangrove plant in Hainan.</title>
        <authorList>
            <person name="Huang X."/>
            <person name="Zhou S."/>
            <person name="Chu X."/>
            <person name="Xie Y."/>
            <person name="Lin Y."/>
        </authorList>
    </citation>
    <scope>NUCLEOTIDE SEQUENCE [LARGE SCALE GENOMIC DNA]</scope>
    <source>
        <strain evidence="2 3">HNM0663</strain>
    </source>
</reference>
<dbReference type="InterPro" id="IPR029068">
    <property type="entry name" value="Glyas_Bleomycin-R_OHBP_Dase"/>
</dbReference>
<dbReference type="InterPro" id="IPR052164">
    <property type="entry name" value="Anthracycline_SecMetBiosynth"/>
</dbReference>
<organism evidence="2 3">
    <name type="scientific">Streptomyces chengmaiensis</name>
    <dbReference type="NCBI Taxonomy" id="3040919"/>
    <lineage>
        <taxon>Bacteria</taxon>
        <taxon>Bacillati</taxon>
        <taxon>Actinomycetota</taxon>
        <taxon>Actinomycetes</taxon>
        <taxon>Kitasatosporales</taxon>
        <taxon>Streptomycetaceae</taxon>
        <taxon>Streptomyces</taxon>
    </lineage>
</organism>
<dbReference type="PANTHER" id="PTHR33993:SF10">
    <property type="entry name" value="CONSERVED PROTEIN"/>
    <property type="match status" value="1"/>
</dbReference>
<dbReference type="PROSITE" id="PS51819">
    <property type="entry name" value="VOC"/>
    <property type="match status" value="2"/>
</dbReference>
<dbReference type="SUPFAM" id="SSF54593">
    <property type="entry name" value="Glyoxalase/Bleomycin resistance protein/Dihydroxybiphenyl dioxygenase"/>
    <property type="match status" value="2"/>
</dbReference>
<feature type="domain" description="VOC" evidence="1">
    <location>
        <begin position="136"/>
        <end position="259"/>
    </location>
</feature>
<dbReference type="InterPro" id="IPR037523">
    <property type="entry name" value="VOC_core"/>
</dbReference>
<sequence>MAALPEGAPCWADAAFPDLEAAKNFYAELFGWTYTDALAQFGGYTQALKDGRPVAAVETMRPGLGGEPSWNLYFATSDIEATTAKIRDSGGALLMDPMKVGEYGTMVTAEDPSGAYFSAWQPASHEGFGRTGEPGAYCWAEVTARDAAKADAFYPAVFPLEVRPLGDARGGEGGPADFHVWKVQGRPVAGRHHMTDDFPPDVHPFINVYFGVADCDAAVETVRRLGGQVLQGHEPTDSPFGRYATVKDPQGAVFSVIDTATTVGEPPDLS</sequence>
<dbReference type="InterPro" id="IPR004360">
    <property type="entry name" value="Glyas_Fos-R_dOase_dom"/>
</dbReference>
<dbReference type="Proteomes" id="UP001223144">
    <property type="component" value="Unassembled WGS sequence"/>
</dbReference>
<dbReference type="PANTHER" id="PTHR33993">
    <property type="entry name" value="GLYOXALASE-RELATED"/>
    <property type="match status" value="1"/>
</dbReference>
<feature type="domain" description="VOC" evidence="1">
    <location>
        <begin position="8"/>
        <end position="122"/>
    </location>
</feature>
<dbReference type="RefSeq" id="WP_279933451.1">
    <property type="nucleotide sequence ID" value="NZ_JARWBG010000101.1"/>
</dbReference>
<evidence type="ECO:0000313" key="2">
    <source>
        <dbReference type="EMBL" id="MDH2394042.1"/>
    </source>
</evidence>
<dbReference type="InterPro" id="IPR041581">
    <property type="entry name" value="Glyoxalase_6"/>
</dbReference>
<dbReference type="EMBL" id="JARWBG010000101">
    <property type="protein sequence ID" value="MDH2394042.1"/>
    <property type="molecule type" value="Genomic_DNA"/>
</dbReference>